<dbReference type="PANTHER" id="PTHR42898">
    <property type="entry name" value="TROPINONE REDUCTASE"/>
    <property type="match status" value="1"/>
</dbReference>
<accession>A0A443NEZ7</accession>
<dbReference type="EMBL" id="QPKB01000002">
    <property type="protein sequence ID" value="RWR77087.1"/>
    <property type="molecule type" value="Genomic_DNA"/>
</dbReference>
<dbReference type="PRINTS" id="PR00080">
    <property type="entry name" value="SDRFAMILY"/>
</dbReference>
<evidence type="ECO:0000313" key="5">
    <source>
        <dbReference type="Proteomes" id="UP000283530"/>
    </source>
</evidence>
<evidence type="ECO:0000313" key="4">
    <source>
        <dbReference type="EMBL" id="RWR77087.1"/>
    </source>
</evidence>
<dbReference type="SUPFAM" id="SSF51735">
    <property type="entry name" value="NAD(P)-binding Rossmann-fold domains"/>
    <property type="match status" value="1"/>
</dbReference>
<dbReference type="STRING" id="337451.A0A443NEZ7"/>
<sequence length="243" mass="26427">MGERKQRGWSLQGMTALVTGGTKGIGRAVVEDLMGFGATVHTCARNGTELNQRLQEWRDLGYHVTGSVCDVFVQAAREKLMEEVASLFHGKLNILVSTVGTALHKPTVDFTAEEYSHVMDTNFESTFHLTQLAHPLLKASGQGSIVLLSSVASIVAIANGTLYAASKGALNQFTRNLACEWAKDNIRTNCVAPWIIKTEMPAVKRITASAIQRKITLPKLLLKIGEKKRTGVQSDDVAEHLGL</sequence>
<dbReference type="InterPro" id="IPR045000">
    <property type="entry name" value="TR"/>
</dbReference>
<dbReference type="FunFam" id="3.40.50.720:FF:000084">
    <property type="entry name" value="Short-chain dehydrogenase reductase"/>
    <property type="match status" value="1"/>
</dbReference>
<gene>
    <name evidence="4" type="ORF">CKAN_00556100</name>
</gene>
<dbReference type="Proteomes" id="UP000283530">
    <property type="component" value="Unassembled WGS sequence"/>
</dbReference>
<evidence type="ECO:0000256" key="1">
    <source>
        <dbReference type="ARBA" id="ARBA00022857"/>
    </source>
</evidence>
<keyword evidence="1" id="KW-0521">NADP</keyword>
<dbReference type="PROSITE" id="PS00061">
    <property type="entry name" value="ADH_SHORT"/>
    <property type="match status" value="1"/>
</dbReference>
<protein>
    <submittedName>
        <fullName evidence="4">Tropinone reductase-like protein</fullName>
    </submittedName>
</protein>
<dbReference type="Gene3D" id="3.40.50.720">
    <property type="entry name" value="NAD(P)-binding Rossmann-like Domain"/>
    <property type="match status" value="1"/>
</dbReference>
<dbReference type="AlphaFoldDB" id="A0A443NEZ7"/>
<reference evidence="4 5" key="1">
    <citation type="journal article" date="2019" name="Nat. Plants">
        <title>Stout camphor tree genome fills gaps in understanding of flowering plant genome evolution.</title>
        <authorList>
            <person name="Chaw S.M."/>
            <person name="Liu Y.C."/>
            <person name="Wu Y.W."/>
            <person name="Wang H.Y."/>
            <person name="Lin C.I."/>
            <person name="Wu C.S."/>
            <person name="Ke H.M."/>
            <person name="Chang L.Y."/>
            <person name="Hsu C.Y."/>
            <person name="Yang H.T."/>
            <person name="Sudianto E."/>
            <person name="Hsu M.H."/>
            <person name="Wu K.P."/>
            <person name="Wang L.N."/>
            <person name="Leebens-Mack J.H."/>
            <person name="Tsai I.J."/>
        </authorList>
    </citation>
    <scope>NUCLEOTIDE SEQUENCE [LARGE SCALE GENOMIC DNA]</scope>
    <source>
        <strain evidence="5">cv. Chaw 1501</strain>
        <tissue evidence="4">Young leaves</tissue>
    </source>
</reference>
<keyword evidence="5" id="KW-1185">Reference proteome</keyword>
<dbReference type="GO" id="GO:0016491">
    <property type="term" value="F:oxidoreductase activity"/>
    <property type="evidence" value="ECO:0007669"/>
    <property type="project" value="UniProtKB-KW"/>
</dbReference>
<evidence type="ECO:0000256" key="2">
    <source>
        <dbReference type="ARBA" id="ARBA00023002"/>
    </source>
</evidence>
<dbReference type="Pfam" id="PF00106">
    <property type="entry name" value="adh_short"/>
    <property type="match status" value="1"/>
</dbReference>
<comment type="similarity">
    <text evidence="3">Belongs to the short-chain dehydrogenases/reductases (SDR) family.</text>
</comment>
<keyword evidence="2" id="KW-0560">Oxidoreductase</keyword>
<dbReference type="InterPro" id="IPR002347">
    <property type="entry name" value="SDR_fam"/>
</dbReference>
<proteinExistence type="inferred from homology"/>
<dbReference type="PANTHER" id="PTHR42898:SF77">
    <property type="entry name" value="NAD(P)-BINDING ROSSMANN-FOLD PROTEIN"/>
    <property type="match status" value="1"/>
</dbReference>
<dbReference type="OrthoDB" id="417891at2759"/>
<evidence type="ECO:0000256" key="3">
    <source>
        <dbReference type="RuleBase" id="RU000363"/>
    </source>
</evidence>
<name>A0A443NEZ7_9MAGN</name>
<comment type="caution">
    <text evidence="4">The sequence shown here is derived from an EMBL/GenBank/DDBJ whole genome shotgun (WGS) entry which is preliminary data.</text>
</comment>
<dbReference type="PRINTS" id="PR00081">
    <property type="entry name" value="GDHRDH"/>
</dbReference>
<dbReference type="InterPro" id="IPR036291">
    <property type="entry name" value="NAD(P)-bd_dom_sf"/>
</dbReference>
<organism evidence="4 5">
    <name type="scientific">Cinnamomum micranthum f. kanehirae</name>
    <dbReference type="NCBI Taxonomy" id="337451"/>
    <lineage>
        <taxon>Eukaryota</taxon>
        <taxon>Viridiplantae</taxon>
        <taxon>Streptophyta</taxon>
        <taxon>Embryophyta</taxon>
        <taxon>Tracheophyta</taxon>
        <taxon>Spermatophyta</taxon>
        <taxon>Magnoliopsida</taxon>
        <taxon>Magnoliidae</taxon>
        <taxon>Laurales</taxon>
        <taxon>Lauraceae</taxon>
        <taxon>Cinnamomum</taxon>
    </lineage>
</organism>
<dbReference type="InterPro" id="IPR020904">
    <property type="entry name" value="Sc_DH/Rdtase_CS"/>
</dbReference>